<keyword evidence="3" id="KW-1185">Reference proteome</keyword>
<organism evidence="2 3">
    <name type="scientific">Hibiscus sabdariffa</name>
    <name type="common">roselle</name>
    <dbReference type="NCBI Taxonomy" id="183260"/>
    <lineage>
        <taxon>Eukaryota</taxon>
        <taxon>Viridiplantae</taxon>
        <taxon>Streptophyta</taxon>
        <taxon>Embryophyta</taxon>
        <taxon>Tracheophyta</taxon>
        <taxon>Spermatophyta</taxon>
        <taxon>Magnoliopsida</taxon>
        <taxon>eudicotyledons</taxon>
        <taxon>Gunneridae</taxon>
        <taxon>Pentapetalae</taxon>
        <taxon>rosids</taxon>
        <taxon>malvids</taxon>
        <taxon>Malvales</taxon>
        <taxon>Malvaceae</taxon>
        <taxon>Malvoideae</taxon>
        <taxon>Hibiscus</taxon>
    </lineage>
</organism>
<feature type="region of interest" description="Disordered" evidence="1">
    <location>
        <begin position="19"/>
        <end position="41"/>
    </location>
</feature>
<dbReference type="Proteomes" id="UP001396334">
    <property type="component" value="Unassembled WGS sequence"/>
</dbReference>
<name>A0ABR2PNR9_9ROSI</name>
<evidence type="ECO:0000313" key="3">
    <source>
        <dbReference type="Proteomes" id="UP001396334"/>
    </source>
</evidence>
<accession>A0ABR2PNR9</accession>
<proteinExistence type="predicted"/>
<evidence type="ECO:0000313" key="2">
    <source>
        <dbReference type="EMBL" id="KAK8990054.1"/>
    </source>
</evidence>
<gene>
    <name evidence="2" type="ORF">V6N11_008572</name>
</gene>
<reference evidence="2 3" key="1">
    <citation type="journal article" date="2024" name="G3 (Bethesda)">
        <title>Genome assembly of Hibiscus sabdariffa L. provides insights into metabolisms of medicinal natural products.</title>
        <authorList>
            <person name="Kim T."/>
        </authorList>
    </citation>
    <scope>NUCLEOTIDE SEQUENCE [LARGE SCALE GENOMIC DNA]</scope>
    <source>
        <strain evidence="2">TK-2024</strain>
        <tissue evidence="2">Old leaves</tissue>
    </source>
</reference>
<evidence type="ECO:0000256" key="1">
    <source>
        <dbReference type="SAM" id="MobiDB-lite"/>
    </source>
</evidence>
<comment type="caution">
    <text evidence="2">The sequence shown here is derived from an EMBL/GenBank/DDBJ whole genome shotgun (WGS) entry which is preliminary data.</text>
</comment>
<protein>
    <submittedName>
        <fullName evidence="2">Uncharacterized protein</fullName>
    </submittedName>
</protein>
<sequence>MTLDDEKAVVETAIRADMNQTMDGKNDGDKTTCASKVATNGSSGNVVNGSTGFLEDEVTILEDDIILDRTEPIPSIQFLDRFPDQIDHNLRNALIVRLLGRSIGYNVMFTHI</sequence>
<dbReference type="EMBL" id="JBBPBN010000055">
    <property type="protein sequence ID" value="KAK8990054.1"/>
    <property type="molecule type" value="Genomic_DNA"/>
</dbReference>